<dbReference type="InterPro" id="IPR027359">
    <property type="entry name" value="Volt_channel_dom_sf"/>
</dbReference>
<dbReference type="Gene3D" id="1.10.287.70">
    <property type="match status" value="4"/>
</dbReference>
<feature type="transmembrane region" description="Helical" evidence="6">
    <location>
        <begin position="1097"/>
        <end position="1115"/>
    </location>
</feature>
<evidence type="ECO:0000259" key="7">
    <source>
        <dbReference type="Pfam" id="PF00520"/>
    </source>
</evidence>
<feature type="transmembrane region" description="Helical" evidence="6">
    <location>
        <begin position="583"/>
        <end position="609"/>
    </location>
</feature>
<comment type="subcellular location">
    <subcellularLocation>
        <location evidence="1">Membrane</location>
        <topology evidence="1">Multi-pass membrane protein</topology>
    </subcellularLocation>
</comment>
<keyword evidence="3 6" id="KW-1133">Transmembrane helix</keyword>
<feature type="transmembrane region" description="Helical" evidence="6">
    <location>
        <begin position="7"/>
        <end position="30"/>
    </location>
</feature>
<organism evidence="8 9">
    <name type="scientific">Labrus bergylta</name>
    <name type="common">ballan wrasse</name>
    <dbReference type="NCBI Taxonomy" id="56723"/>
    <lineage>
        <taxon>Eukaryota</taxon>
        <taxon>Metazoa</taxon>
        <taxon>Chordata</taxon>
        <taxon>Craniata</taxon>
        <taxon>Vertebrata</taxon>
        <taxon>Euteleostomi</taxon>
        <taxon>Actinopterygii</taxon>
        <taxon>Neopterygii</taxon>
        <taxon>Teleostei</taxon>
        <taxon>Neoteleostei</taxon>
        <taxon>Acanthomorphata</taxon>
        <taxon>Eupercaria</taxon>
        <taxon>Labriformes</taxon>
        <taxon>Labridae</taxon>
        <taxon>Labrus</taxon>
    </lineage>
</organism>
<keyword evidence="4 6" id="KW-0472">Membrane</keyword>
<dbReference type="PANTHER" id="PTHR10037:SF223">
    <property type="entry name" value="SODIUM CHANNEL PROTEIN TYPE 4 SUBUNIT ALPHA"/>
    <property type="match status" value="1"/>
</dbReference>
<feature type="transmembrane region" description="Helical" evidence="6">
    <location>
        <begin position="546"/>
        <end position="563"/>
    </location>
</feature>
<evidence type="ECO:0000256" key="3">
    <source>
        <dbReference type="ARBA" id="ARBA00022989"/>
    </source>
</evidence>
<proteinExistence type="predicted"/>
<dbReference type="InterPro" id="IPR043203">
    <property type="entry name" value="VGCC_Ca_Na"/>
</dbReference>
<dbReference type="InterPro" id="IPR005821">
    <property type="entry name" value="Ion_trans_dom"/>
</dbReference>
<feature type="transmembrane region" description="Helical" evidence="6">
    <location>
        <begin position="416"/>
        <end position="438"/>
    </location>
</feature>
<dbReference type="STRING" id="56723.ENSLBEP00000015285"/>
<evidence type="ECO:0000256" key="2">
    <source>
        <dbReference type="ARBA" id="ARBA00022692"/>
    </source>
</evidence>
<evidence type="ECO:0000256" key="1">
    <source>
        <dbReference type="ARBA" id="ARBA00004141"/>
    </source>
</evidence>
<feature type="transmembrane region" description="Helical" evidence="6">
    <location>
        <begin position="907"/>
        <end position="930"/>
    </location>
</feature>
<keyword evidence="9" id="KW-1185">Reference proteome</keyword>
<name>A0A3Q3F795_9LABR</name>
<dbReference type="Pfam" id="PF00520">
    <property type="entry name" value="Ion_trans"/>
    <property type="match status" value="4"/>
</dbReference>
<feature type="transmembrane region" description="Helical" evidence="6">
    <location>
        <begin position="1263"/>
        <end position="1287"/>
    </location>
</feature>
<feature type="transmembrane region" description="Helical" evidence="6">
    <location>
        <begin position="1222"/>
        <end position="1243"/>
    </location>
</feature>
<accession>A0A3Q3F795</accession>
<feature type="transmembrane region" description="Helical" evidence="6">
    <location>
        <begin position="36"/>
        <end position="53"/>
    </location>
</feature>
<feature type="domain" description="Ion transport" evidence="7">
    <location>
        <begin position="14"/>
        <end position="298"/>
    </location>
</feature>
<reference evidence="8" key="1">
    <citation type="submission" date="2025-05" db="UniProtKB">
        <authorList>
            <consortium name="Ensembl"/>
        </authorList>
    </citation>
    <scope>IDENTIFICATION</scope>
</reference>
<feature type="transmembrane region" description="Helical" evidence="6">
    <location>
        <begin position="1308"/>
        <end position="1334"/>
    </location>
</feature>
<evidence type="ECO:0000256" key="4">
    <source>
        <dbReference type="ARBA" id="ARBA00023136"/>
    </source>
</evidence>
<feature type="region of interest" description="Disordered" evidence="5">
    <location>
        <begin position="328"/>
        <end position="348"/>
    </location>
</feature>
<feature type="transmembrane region" description="Helical" evidence="6">
    <location>
        <begin position="74"/>
        <end position="107"/>
    </location>
</feature>
<feature type="compositionally biased region" description="Basic and acidic residues" evidence="5">
    <location>
        <begin position="328"/>
        <end position="347"/>
    </location>
</feature>
<protein>
    <submittedName>
        <fullName evidence="8">Sodium channel protein type 3 subunit alpha-like</fullName>
    </submittedName>
</protein>
<dbReference type="InterPro" id="IPR018247">
    <property type="entry name" value="EF_Hand_1_Ca_BS"/>
</dbReference>
<feature type="transmembrane region" description="Helical" evidence="6">
    <location>
        <begin position="127"/>
        <end position="149"/>
    </location>
</feature>
<feature type="transmembrane region" description="Helical" evidence="6">
    <location>
        <begin position="819"/>
        <end position="838"/>
    </location>
</feature>
<evidence type="ECO:0000256" key="6">
    <source>
        <dbReference type="SAM" id="Phobius"/>
    </source>
</evidence>
<dbReference type="GO" id="GO:0005248">
    <property type="term" value="F:voltage-gated sodium channel activity"/>
    <property type="evidence" value="ECO:0007669"/>
    <property type="project" value="TreeGrafter"/>
</dbReference>
<feature type="region of interest" description="Disordered" evidence="5">
    <location>
        <begin position="670"/>
        <end position="717"/>
    </location>
</feature>
<feature type="domain" description="Ion transport" evidence="7">
    <location>
        <begin position="1096"/>
        <end position="1344"/>
    </location>
</feature>
<sequence length="1493" mass="170289">MCCVCVFLNFPTVLSFVVIATILSSCVFMTMKNPPVWISSLGITAVYTVEVIVKVMSRGILIGRFSFLRDPWNWLDILVIIFGYVPLFVDLGKVSVLSSALQVLKLLPLIPGMKTTVSTLVQSGRRLVGVMVLTVLTLSIFALIGHQLFMGNLRQKCFLLPSKEMDNKNSYYGNGTGGSNFNYSNILNEQAYFLPHNLDPLLCGNSSDSGLCPEGFTCLAWGKNPNYGFTSFDTFGWSLLNMIRLLTQDFWENLMMLTLRAAGKVYLITFVLIFFPGCFCLLSLIVASVAMAISEQEQAVIVEALRKEKEFIQIQEALKRNDKHEQVACRGRPSETKTGEMEEKSTELEGSDGSCSPCCVLCLKWNCCGCWQWLKQRLHTLVMNPFFELIIVLCLIVNIIFMATEHFPMTEHFNELLAISHLVFTYIFIAEMLLKVVAMDPYGYFQVGWNIFDSIIVVISLIIPFTNSIHDHSYILLLRVFRLARWWPSFHMLLKMVWTSLRALMNLTLVLLILVFVFSVVGMQLFHKDYEDCVCRISLDCTLPRWHMNDFFHTFLIVFRVLIGQWIETTWDCMEVSGPAMCLIFFMVVMVIGNLLVLNLFLTMVLSWFNGDSLLLSERKEKKNPDIAIDQIKKAFWALLGKEKPDPTDANSKDSNRKEYLALDVVTSDQPVSENQDLSGKTSKHVDTKSQSAPIAEIEDELKTTDDKEERVKRSDDDVLNHPECEQDEHNKGVKGNTPEDCCCDMCYRCCPFLDLNKSQGTGRVWSNFRRSCLSIVQHRVFEAFMIIIIVLSSAALVFEDIHLPQRPALKIAVETADQVFTFIFLLEMLLKWSAFGLKKYFTNGWCWLDFLILNVSLTCVTTDLLGQSKPLAALWSLRALIPLRTLSRFQGLRVVIRTLVQTLPSLVNGVLVFLIVWLFYSILGVNLFAGKFWYCYDETTEQFFTTKEVDNKTQCFELMYVNSTEVRWKNIKLNFDNVANGYLSLVIVTMSSGWFDAMYAAVDSKQVESQPEYEYNLPMSLYFIFFIISTFFTFIFFIRVIIDSLQTEKTGKHCFATEDQMKKIEALKIRLLSKSPAPRPQNPCLARLFDLVTSQWFEVFMVVVVFLNMVVLMVETPYQSFQTEIILNWFQFVFLIIFLMEFIMKIIPLQQHYFTSGWNILDFVVLLYLLIGLFISDFLEKYFITPTWFSILRLVRVMRVIHLVQGGIRKLLSNFMMSLPALFNISLLLFLITFSFSIFGMFNFAYIKKAADIDDMWNFETFWSSLTCMIMTSTTSGWYGFLLPIMDTPPDCDPFMENPGLMGIGDCGNPITGVIFFTTFITLTSLLLVYLYIAVVMETFSLEDVESLSDEGLQMFYNTWMKFDPDATQCIQKSELSEFCSALQGPLKIPKPNSIKLTNMDLPLLPGDKIHCMDILSALHAQVFGDSGDVDALKDRLQDKFNEKSPKQVSSEPISSTLQGKLEEEVAMVSQLKDAEEVADGSMGGANGSSGV</sequence>
<dbReference type="SUPFAM" id="SSF81324">
    <property type="entry name" value="Voltage-gated potassium channels"/>
    <property type="match status" value="4"/>
</dbReference>
<feature type="transmembrane region" description="Helical" evidence="6">
    <location>
        <begin position="265"/>
        <end position="293"/>
    </location>
</feature>
<dbReference type="Ensembl" id="ENSLBET00000016208.1">
    <property type="protein sequence ID" value="ENSLBEP00000015285.1"/>
    <property type="gene ID" value="ENSLBEG00000011891.1"/>
</dbReference>
<feature type="domain" description="Ion transport" evidence="7">
    <location>
        <begin position="779"/>
        <end position="1050"/>
    </location>
</feature>
<dbReference type="Gene3D" id="1.20.120.350">
    <property type="entry name" value="Voltage-gated potassium channels. Chain C"/>
    <property type="match status" value="4"/>
</dbReference>
<keyword evidence="2 6" id="KW-0812">Transmembrane</keyword>
<evidence type="ECO:0000313" key="9">
    <source>
        <dbReference type="Proteomes" id="UP000261660"/>
    </source>
</evidence>
<feature type="transmembrane region" description="Helical" evidence="6">
    <location>
        <begin position="1157"/>
        <end position="1177"/>
    </location>
</feature>
<dbReference type="GO" id="GO:0001518">
    <property type="term" value="C:voltage-gated sodium channel complex"/>
    <property type="evidence" value="ECO:0007669"/>
    <property type="project" value="TreeGrafter"/>
</dbReference>
<feature type="transmembrane region" description="Helical" evidence="6">
    <location>
        <begin position="386"/>
        <end position="404"/>
    </location>
</feature>
<feature type="transmembrane region" description="Helical" evidence="6">
    <location>
        <begin position="1023"/>
        <end position="1043"/>
    </location>
</feature>
<feature type="transmembrane region" description="Helical" evidence="6">
    <location>
        <begin position="1127"/>
        <end position="1145"/>
    </location>
</feature>
<dbReference type="GO" id="GO:0086010">
    <property type="term" value="P:membrane depolarization during action potential"/>
    <property type="evidence" value="ECO:0007669"/>
    <property type="project" value="TreeGrafter"/>
</dbReference>
<feature type="domain" description="Ion transport" evidence="7">
    <location>
        <begin position="385"/>
        <end position="610"/>
    </location>
</feature>
<feature type="transmembrane region" description="Helical" evidence="6">
    <location>
        <begin position="781"/>
        <end position="799"/>
    </location>
</feature>
<dbReference type="Gene3D" id="1.10.238.10">
    <property type="entry name" value="EF-hand"/>
    <property type="match status" value="1"/>
</dbReference>
<feature type="compositionally biased region" description="Polar residues" evidence="5">
    <location>
        <begin position="670"/>
        <end position="681"/>
    </location>
</feature>
<dbReference type="Proteomes" id="UP000261660">
    <property type="component" value="Unplaced"/>
</dbReference>
<feature type="transmembrane region" description="Helical" evidence="6">
    <location>
        <begin position="504"/>
        <end position="526"/>
    </location>
</feature>
<feature type="transmembrane region" description="Helical" evidence="6">
    <location>
        <begin position="983"/>
        <end position="1003"/>
    </location>
</feature>
<feature type="transmembrane region" description="Helical" evidence="6">
    <location>
        <begin position="444"/>
        <end position="464"/>
    </location>
</feature>
<dbReference type="PANTHER" id="PTHR10037">
    <property type="entry name" value="VOLTAGE-GATED CATION CHANNEL CALCIUM AND SODIUM"/>
    <property type="match status" value="1"/>
</dbReference>
<dbReference type="GO" id="GO:0019228">
    <property type="term" value="P:neuronal action potential"/>
    <property type="evidence" value="ECO:0007669"/>
    <property type="project" value="TreeGrafter"/>
</dbReference>
<feature type="transmembrane region" description="Helical" evidence="6">
    <location>
        <begin position="845"/>
        <end position="866"/>
    </location>
</feature>
<evidence type="ECO:0000256" key="5">
    <source>
        <dbReference type="SAM" id="MobiDB-lite"/>
    </source>
</evidence>
<dbReference type="Ensembl" id="ENSLBET00000016271.1">
    <property type="protein sequence ID" value="ENSLBEP00000015348.1"/>
    <property type="gene ID" value="ENSLBEG00000011891.1"/>
</dbReference>
<dbReference type="GeneTree" id="ENSGT00940000167873"/>
<evidence type="ECO:0000313" key="8">
    <source>
        <dbReference type="Ensembl" id="ENSLBEP00000015348.1"/>
    </source>
</evidence>
<dbReference type="PROSITE" id="PS00018">
    <property type="entry name" value="EF_HAND_1"/>
    <property type="match status" value="1"/>
</dbReference>
<feature type="compositionally biased region" description="Basic and acidic residues" evidence="5">
    <location>
        <begin position="701"/>
        <end position="717"/>
    </location>
</feature>